<protein>
    <recommendedName>
        <fullName evidence="3">YkgJ family cysteine cluster protein</fullName>
    </recommendedName>
</protein>
<gene>
    <name evidence="1" type="ORF">GCM10023191_056370</name>
</gene>
<dbReference type="Proteomes" id="UP001500503">
    <property type="component" value="Unassembled WGS sequence"/>
</dbReference>
<reference evidence="2" key="1">
    <citation type="journal article" date="2019" name="Int. J. Syst. Evol. Microbiol.">
        <title>The Global Catalogue of Microorganisms (GCM) 10K type strain sequencing project: providing services to taxonomists for standard genome sequencing and annotation.</title>
        <authorList>
            <consortium name="The Broad Institute Genomics Platform"/>
            <consortium name="The Broad Institute Genome Sequencing Center for Infectious Disease"/>
            <person name="Wu L."/>
            <person name="Ma J."/>
        </authorList>
    </citation>
    <scope>NUCLEOTIDE SEQUENCE [LARGE SCALE GENOMIC DNA]</scope>
    <source>
        <strain evidence="2">JCM 17933</strain>
    </source>
</reference>
<evidence type="ECO:0000313" key="2">
    <source>
        <dbReference type="Proteomes" id="UP001500503"/>
    </source>
</evidence>
<sequence length="200" mass="22028">MLSDQSPSARAQWQACRAKTRCARGARYVTGADIVRISRTLALEPWHFTQTAPAVAGDPTGIVLDKGRRRVFLKLANATNGCVFAIRTPSGATCCGLGDVAPISCRIFPADTENGAPAIRPEPGCDCREWTLEDLDRGALIRATRAWSADRDHWLEVVARWNKLAAESDEELDIKDFQRYLLEAQSARETGAEWPEEVTA</sequence>
<keyword evidence="2" id="KW-1185">Reference proteome</keyword>
<evidence type="ECO:0008006" key="3">
    <source>
        <dbReference type="Google" id="ProtNLM"/>
    </source>
</evidence>
<evidence type="ECO:0000313" key="1">
    <source>
        <dbReference type="EMBL" id="GAA4503445.1"/>
    </source>
</evidence>
<dbReference type="EMBL" id="BAABHF010000031">
    <property type="protein sequence ID" value="GAA4503445.1"/>
    <property type="molecule type" value="Genomic_DNA"/>
</dbReference>
<comment type="caution">
    <text evidence="1">The sequence shown here is derived from an EMBL/GenBank/DDBJ whole genome shotgun (WGS) entry which is preliminary data.</text>
</comment>
<proteinExistence type="predicted"/>
<organism evidence="1 2">
    <name type="scientific">Actinoallomurus oryzae</name>
    <dbReference type="NCBI Taxonomy" id="502180"/>
    <lineage>
        <taxon>Bacteria</taxon>
        <taxon>Bacillati</taxon>
        <taxon>Actinomycetota</taxon>
        <taxon>Actinomycetes</taxon>
        <taxon>Streptosporangiales</taxon>
        <taxon>Thermomonosporaceae</taxon>
        <taxon>Actinoallomurus</taxon>
    </lineage>
</organism>
<name>A0ABP8QKL2_9ACTN</name>
<dbReference type="RefSeq" id="WP_345468954.1">
    <property type="nucleotide sequence ID" value="NZ_BAABHF010000031.1"/>
</dbReference>
<accession>A0ABP8QKL2</accession>